<dbReference type="GO" id="GO:0006508">
    <property type="term" value="P:proteolysis"/>
    <property type="evidence" value="ECO:0007669"/>
    <property type="project" value="UniProtKB-KW"/>
</dbReference>
<dbReference type="AlphaFoldDB" id="G5KFR1"/>
<dbReference type="InterPro" id="IPR037518">
    <property type="entry name" value="MPN"/>
</dbReference>
<keyword evidence="2" id="KW-0645">Protease</keyword>
<dbReference type="Pfam" id="PF20582">
    <property type="entry name" value="UPF0758_N"/>
    <property type="match status" value="1"/>
</dbReference>
<dbReference type="STRING" id="764291.STRUR_1069"/>
<evidence type="ECO:0000256" key="7">
    <source>
        <dbReference type="RuleBase" id="RU003797"/>
    </source>
</evidence>
<evidence type="ECO:0000256" key="2">
    <source>
        <dbReference type="ARBA" id="ARBA00022670"/>
    </source>
</evidence>
<evidence type="ECO:0000256" key="4">
    <source>
        <dbReference type="ARBA" id="ARBA00022801"/>
    </source>
</evidence>
<dbReference type="Proteomes" id="UP000005388">
    <property type="component" value="Unassembled WGS sequence"/>
</dbReference>
<reference evidence="9 10" key="1">
    <citation type="journal article" date="2014" name="Int. J. Syst. Evol. Microbiol.">
        <title>Phylogenomics and the dynamic genome evolution of the genus Streptococcus.</title>
        <authorList>
            <consortium name="The Broad Institute Genome Sequencing Platform"/>
            <person name="Richards V.P."/>
            <person name="Palmer S.R."/>
            <person name="Pavinski Bitar P.D."/>
            <person name="Qin X."/>
            <person name="Weinstock G.M."/>
            <person name="Highlander S.K."/>
            <person name="Town C.D."/>
            <person name="Burne R.A."/>
            <person name="Stanhope M.J."/>
        </authorList>
    </citation>
    <scope>NUCLEOTIDE SEQUENCE [LARGE SCALE GENOMIC DNA]</scope>
    <source>
        <strain evidence="9 10">2285-97</strain>
    </source>
</reference>
<organism evidence="9 10">
    <name type="scientific">Streptococcus urinalis 2285-97</name>
    <dbReference type="NCBI Taxonomy" id="764291"/>
    <lineage>
        <taxon>Bacteria</taxon>
        <taxon>Bacillati</taxon>
        <taxon>Bacillota</taxon>
        <taxon>Bacilli</taxon>
        <taxon>Lactobacillales</taxon>
        <taxon>Streptococcaceae</taxon>
        <taxon>Streptococcus</taxon>
    </lineage>
</organism>
<evidence type="ECO:0000313" key="9">
    <source>
        <dbReference type="EMBL" id="EHJ55679.1"/>
    </source>
</evidence>
<dbReference type="GO" id="GO:0046872">
    <property type="term" value="F:metal ion binding"/>
    <property type="evidence" value="ECO:0007669"/>
    <property type="project" value="UniProtKB-KW"/>
</dbReference>
<dbReference type="RefSeq" id="WP_006738472.1">
    <property type="nucleotide sequence ID" value="NZ_AEUZ02000001.1"/>
</dbReference>
<dbReference type="eggNOG" id="COG2003">
    <property type="taxonomic scope" value="Bacteria"/>
</dbReference>
<keyword evidence="3" id="KW-0479">Metal-binding</keyword>
<dbReference type="PROSITE" id="PS50249">
    <property type="entry name" value="MPN"/>
    <property type="match status" value="1"/>
</dbReference>
<dbReference type="NCBIfam" id="NF000642">
    <property type="entry name" value="PRK00024.1"/>
    <property type="match status" value="1"/>
</dbReference>
<dbReference type="PANTHER" id="PTHR30471:SF3">
    <property type="entry name" value="UPF0758 PROTEIN YEES-RELATED"/>
    <property type="match status" value="1"/>
</dbReference>
<accession>G5KFR1</accession>
<comment type="caution">
    <text evidence="9">The sequence shown here is derived from an EMBL/GenBank/DDBJ whole genome shotgun (WGS) entry which is preliminary data.</text>
</comment>
<evidence type="ECO:0000259" key="8">
    <source>
        <dbReference type="PROSITE" id="PS50249"/>
    </source>
</evidence>
<dbReference type="PANTHER" id="PTHR30471">
    <property type="entry name" value="DNA REPAIR PROTEIN RADC"/>
    <property type="match status" value="1"/>
</dbReference>
<keyword evidence="6" id="KW-0482">Metalloprotease</keyword>
<evidence type="ECO:0000256" key="3">
    <source>
        <dbReference type="ARBA" id="ARBA00022723"/>
    </source>
</evidence>
<dbReference type="InterPro" id="IPR001405">
    <property type="entry name" value="UPF0758"/>
</dbReference>
<evidence type="ECO:0000256" key="5">
    <source>
        <dbReference type="ARBA" id="ARBA00022833"/>
    </source>
</evidence>
<evidence type="ECO:0000256" key="1">
    <source>
        <dbReference type="ARBA" id="ARBA00010243"/>
    </source>
</evidence>
<dbReference type="Pfam" id="PF04002">
    <property type="entry name" value="RadC"/>
    <property type="match status" value="1"/>
</dbReference>
<dbReference type="Gene3D" id="3.40.140.10">
    <property type="entry name" value="Cytidine Deaminase, domain 2"/>
    <property type="match status" value="1"/>
</dbReference>
<evidence type="ECO:0000313" key="10">
    <source>
        <dbReference type="Proteomes" id="UP000005388"/>
    </source>
</evidence>
<dbReference type="NCBIfam" id="TIGR00608">
    <property type="entry name" value="radc"/>
    <property type="match status" value="1"/>
</dbReference>
<keyword evidence="5" id="KW-0862">Zinc</keyword>
<feature type="domain" description="MPN" evidence="8">
    <location>
        <begin position="103"/>
        <end position="225"/>
    </location>
</feature>
<name>G5KFR1_9STRE</name>
<dbReference type="GO" id="GO:0008237">
    <property type="term" value="F:metallopeptidase activity"/>
    <property type="evidence" value="ECO:0007669"/>
    <property type="project" value="UniProtKB-KW"/>
</dbReference>
<protein>
    <submittedName>
        <fullName evidence="9">DNA repair protein RadC</fullName>
    </submittedName>
</protein>
<comment type="similarity">
    <text evidence="1 7">Belongs to the UPF0758 family.</text>
</comment>
<gene>
    <name evidence="9" type="primary">radC</name>
    <name evidence="9" type="ORF">STRUR_1069</name>
</gene>
<keyword evidence="4" id="KW-0378">Hydrolase</keyword>
<keyword evidence="10" id="KW-1185">Reference proteome</keyword>
<dbReference type="InterPro" id="IPR025657">
    <property type="entry name" value="RadC_JAB"/>
</dbReference>
<sequence>MYQLKVNESNQQPRERLRQFGPETLSNQELLAILLRTGLKDKPVLALADHILKKIPSLGIFSQLSLAELEQLTGIGSVKAVEIKAMIEFSKRIFQSQYQFEDKIKSSQQLAKRLIYQIGFHKQEHLLAIYLDSQNRIIEEKVIFKGTVTKSIAEPREILFHACKNLATSLILAHNHPSNNVFPSDYDIQFTAKIKRSCEELGINCLDHIIVGKHHYYSFKEKNQII</sequence>
<dbReference type="EMBL" id="AEUZ02000001">
    <property type="protein sequence ID" value="EHJ55679.1"/>
    <property type="molecule type" value="Genomic_DNA"/>
</dbReference>
<dbReference type="CDD" id="cd08071">
    <property type="entry name" value="MPN_DUF2466"/>
    <property type="match status" value="1"/>
</dbReference>
<proteinExistence type="inferred from homology"/>
<dbReference type="InterPro" id="IPR046778">
    <property type="entry name" value="UPF0758_N"/>
</dbReference>
<evidence type="ECO:0000256" key="6">
    <source>
        <dbReference type="ARBA" id="ARBA00023049"/>
    </source>
</evidence>